<evidence type="ECO:0000313" key="1">
    <source>
        <dbReference type="EMBL" id="SUM45307.1"/>
    </source>
</evidence>
<dbReference type="AlphaFoldDB" id="A0A380G483"/>
<dbReference type="STRING" id="1141106.GCA_000308095_00565"/>
<sequence>MILALSSNILAHVYLSLNPEAYVFTKISLKE</sequence>
<protein>
    <submittedName>
        <fullName evidence="1">Uncharacterized protein</fullName>
    </submittedName>
</protein>
<keyword evidence="2" id="KW-1185">Reference proteome</keyword>
<proteinExistence type="predicted"/>
<gene>
    <name evidence="1" type="ORF">NCTC11048_00283</name>
</gene>
<reference evidence="1 2" key="1">
    <citation type="submission" date="2018-06" db="EMBL/GenBank/DDBJ databases">
        <authorList>
            <consortium name="Pathogen Informatics"/>
            <person name="Doyle S."/>
        </authorList>
    </citation>
    <scope>NUCLEOTIDE SEQUENCE [LARGE SCALE GENOMIC DNA]</scope>
    <source>
        <strain evidence="2">NCTC 11048</strain>
    </source>
</reference>
<dbReference type="EMBL" id="UHDP01000003">
    <property type="protein sequence ID" value="SUM45307.1"/>
    <property type="molecule type" value="Genomic_DNA"/>
</dbReference>
<name>A0A380G483_STAIN</name>
<dbReference type="Proteomes" id="UP000255549">
    <property type="component" value="Unassembled WGS sequence"/>
</dbReference>
<organism evidence="1 2">
    <name type="scientific">Staphylococcus intermedius NCTC 11048</name>
    <dbReference type="NCBI Taxonomy" id="1141106"/>
    <lineage>
        <taxon>Bacteria</taxon>
        <taxon>Bacillati</taxon>
        <taxon>Bacillota</taxon>
        <taxon>Bacilli</taxon>
        <taxon>Bacillales</taxon>
        <taxon>Staphylococcaceae</taxon>
        <taxon>Staphylococcus</taxon>
        <taxon>Staphylococcus intermedius group</taxon>
    </lineage>
</organism>
<evidence type="ECO:0000313" key="2">
    <source>
        <dbReference type="Proteomes" id="UP000255549"/>
    </source>
</evidence>
<accession>A0A380G483</accession>